<protein>
    <submittedName>
        <fullName evidence="1">Uncharacterized protein</fullName>
    </submittedName>
</protein>
<evidence type="ECO:0000313" key="1">
    <source>
        <dbReference type="EMBL" id="JAD99751.1"/>
    </source>
</evidence>
<reference evidence="1" key="1">
    <citation type="submission" date="2014-09" db="EMBL/GenBank/DDBJ databases">
        <authorList>
            <person name="Magalhaes I.L.F."/>
            <person name="Oliveira U."/>
            <person name="Santos F.R."/>
            <person name="Vidigal T.H.D.A."/>
            <person name="Brescovit A.D."/>
            <person name="Santos A.J."/>
        </authorList>
    </citation>
    <scope>NUCLEOTIDE SEQUENCE</scope>
    <source>
        <tissue evidence="1">Shoot tissue taken approximately 20 cm above the soil surface</tissue>
    </source>
</reference>
<proteinExistence type="predicted"/>
<dbReference type="AlphaFoldDB" id="A0A0A9EI40"/>
<organism evidence="1">
    <name type="scientific">Arundo donax</name>
    <name type="common">Giant reed</name>
    <name type="synonym">Donax arundinaceus</name>
    <dbReference type="NCBI Taxonomy" id="35708"/>
    <lineage>
        <taxon>Eukaryota</taxon>
        <taxon>Viridiplantae</taxon>
        <taxon>Streptophyta</taxon>
        <taxon>Embryophyta</taxon>
        <taxon>Tracheophyta</taxon>
        <taxon>Spermatophyta</taxon>
        <taxon>Magnoliopsida</taxon>
        <taxon>Liliopsida</taxon>
        <taxon>Poales</taxon>
        <taxon>Poaceae</taxon>
        <taxon>PACMAD clade</taxon>
        <taxon>Arundinoideae</taxon>
        <taxon>Arundineae</taxon>
        <taxon>Arundo</taxon>
    </lineage>
</organism>
<dbReference type="EMBL" id="GBRH01198144">
    <property type="protein sequence ID" value="JAD99751.1"/>
    <property type="molecule type" value="Transcribed_RNA"/>
</dbReference>
<name>A0A0A9EI40_ARUDO</name>
<accession>A0A0A9EI40</accession>
<sequence>MLKFPVNEQINVQGVLNQVTPTGPITVCLKLEF</sequence>
<reference evidence="1" key="2">
    <citation type="journal article" date="2015" name="Data Brief">
        <title>Shoot transcriptome of the giant reed, Arundo donax.</title>
        <authorList>
            <person name="Barrero R.A."/>
            <person name="Guerrero F.D."/>
            <person name="Moolhuijzen P."/>
            <person name="Goolsby J.A."/>
            <person name="Tidwell J."/>
            <person name="Bellgard S.E."/>
            <person name="Bellgard M.I."/>
        </authorList>
    </citation>
    <scope>NUCLEOTIDE SEQUENCE</scope>
    <source>
        <tissue evidence="1">Shoot tissue taken approximately 20 cm above the soil surface</tissue>
    </source>
</reference>